<gene>
    <name evidence="5" type="ORF">Dsi01nite_087530</name>
</gene>
<feature type="domain" description="HTH gntR-type" evidence="4">
    <location>
        <begin position="6"/>
        <end position="74"/>
    </location>
</feature>
<protein>
    <submittedName>
        <fullName evidence="5">GntR family transcriptional regulator</fullName>
    </submittedName>
</protein>
<evidence type="ECO:0000256" key="3">
    <source>
        <dbReference type="ARBA" id="ARBA00023163"/>
    </source>
</evidence>
<dbReference type="PROSITE" id="PS50949">
    <property type="entry name" value="HTH_GNTR"/>
    <property type="match status" value="1"/>
</dbReference>
<keyword evidence="6" id="KW-1185">Reference proteome</keyword>
<dbReference type="InterPro" id="IPR036390">
    <property type="entry name" value="WH_DNA-bd_sf"/>
</dbReference>
<organism evidence="5 6">
    <name type="scientific">Dactylosporangium siamense</name>
    <dbReference type="NCBI Taxonomy" id="685454"/>
    <lineage>
        <taxon>Bacteria</taxon>
        <taxon>Bacillati</taxon>
        <taxon>Actinomycetota</taxon>
        <taxon>Actinomycetes</taxon>
        <taxon>Micromonosporales</taxon>
        <taxon>Micromonosporaceae</taxon>
        <taxon>Dactylosporangium</taxon>
    </lineage>
</organism>
<sequence>MTVTRTTLGDQLARGIVGKIETMGLGPGDEIPAEGELAREFGVNRLVVREAIRTLVAREILMSSQGRPARVSIPSPRVFGQILEFRLNQNSLDFDDLVDTRRVIEGELVRRAASRVKTKAASVDRGREILAEMAGAADNRDRFIELDIAFHAAIAEMAGAQLLQFILDSLEAVLLRARQASYDGRVRRGEDQKRTLRAHERILAAIAEGDADKAADAMAKHLAETARDLNPPQRKAKPAS</sequence>
<name>A0A919UCT6_9ACTN</name>
<dbReference type="InterPro" id="IPR008920">
    <property type="entry name" value="TF_FadR/GntR_C"/>
</dbReference>
<dbReference type="SMART" id="SM00345">
    <property type="entry name" value="HTH_GNTR"/>
    <property type="match status" value="1"/>
</dbReference>
<dbReference type="PANTHER" id="PTHR43537:SF5">
    <property type="entry name" value="UXU OPERON TRANSCRIPTIONAL REGULATOR"/>
    <property type="match status" value="1"/>
</dbReference>
<comment type="caution">
    <text evidence="5">The sequence shown here is derived from an EMBL/GenBank/DDBJ whole genome shotgun (WGS) entry which is preliminary data.</text>
</comment>
<evidence type="ECO:0000256" key="1">
    <source>
        <dbReference type="ARBA" id="ARBA00023015"/>
    </source>
</evidence>
<dbReference type="GO" id="GO:0003700">
    <property type="term" value="F:DNA-binding transcription factor activity"/>
    <property type="evidence" value="ECO:0007669"/>
    <property type="project" value="InterPro"/>
</dbReference>
<proteinExistence type="predicted"/>
<dbReference type="AlphaFoldDB" id="A0A919UCT6"/>
<dbReference type="InterPro" id="IPR011711">
    <property type="entry name" value="GntR_C"/>
</dbReference>
<keyword evidence="1" id="KW-0805">Transcription regulation</keyword>
<evidence type="ECO:0000313" key="6">
    <source>
        <dbReference type="Proteomes" id="UP000660611"/>
    </source>
</evidence>
<dbReference type="CDD" id="cd07377">
    <property type="entry name" value="WHTH_GntR"/>
    <property type="match status" value="1"/>
</dbReference>
<dbReference type="Pfam" id="PF07729">
    <property type="entry name" value="FCD"/>
    <property type="match status" value="1"/>
</dbReference>
<dbReference type="InterPro" id="IPR036388">
    <property type="entry name" value="WH-like_DNA-bd_sf"/>
</dbReference>
<dbReference type="Gene3D" id="1.10.10.10">
    <property type="entry name" value="Winged helix-like DNA-binding domain superfamily/Winged helix DNA-binding domain"/>
    <property type="match status" value="1"/>
</dbReference>
<dbReference type="Proteomes" id="UP000660611">
    <property type="component" value="Unassembled WGS sequence"/>
</dbReference>
<dbReference type="EMBL" id="BONQ01000137">
    <property type="protein sequence ID" value="GIG50712.1"/>
    <property type="molecule type" value="Genomic_DNA"/>
</dbReference>
<keyword evidence="3" id="KW-0804">Transcription</keyword>
<dbReference type="GO" id="GO:0003677">
    <property type="term" value="F:DNA binding"/>
    <property type="evidence" value="ECO:0007669"/>
    <property type="project" value="UniProtKB-KW"/>
</dbReference>
<dbReference type="SMART" id="SM00895">
    <property type="entry name" value="FCD"/>
    <property type="match status" value="1"/>
</dbReference>
<dbReference type="PANTHER" id="PTHR43537">
    <property type="entry name" value="TRANSCRIPTIONAL REGULATOR, GNTR FAMILY"/>
    <property type="match status" value="1"/>
</dbReference>
<evidence type="ECO:0000256" key="2">
    <source>
        <dbReference type="ARBA" id="ARBA00023125"/>
    </source>
</evidence>
<reference evidence="5" key="1">
    <citation type="submission" date="2021-01" db="EMBL/GenBank/DDBJ databases">
        <title>Whole genome shotgun sequence of Dactylosporangium siamense NBRC 106093.</title>
        <authorList>
            <person name="Komaki H."/>
            <person name="Tamura T."/>
        </authorList>
    </citation>
    <scope>NUCLEOTIDE SEQUENCE</scope>
    <source>
        <strain evidence="5">NBRC 106093</strain>
    </source>
</reference>
<dbReference type="PRINTS" id="PR00035">
    <property type="entry name" value="HTHGNTR"/>
</dbReference>
<dbReference type="InterPro" id="IPR000524">
    <property type="entry name" value="Tscrpt_reg_HTH_GntR"/>
</dbReference>
<dbReference type="Pfam" id="PF00392">
    <property type="entry name" value="GntR"/>
    <property type="match status" value="1"/>
</dbReference>
<accession>A0A919UCT6</accession>
<dbReference type="Gene3D" id="1.20.120.530">
    <property type="entry name" value="GntR ligand-binding domain-like"/>
    <property type="match status" value="1"/>
</dbReference>
<dbReference type="SUPFAM" id="SSF46785">
    <property type="entry name" value="Winged helix' DNA-binding domain"/>
    <property type="match status" value="1"/>
</dbReference>
<dbReference type="SUPFAM" id="SSF48008">
    <property type="entry name" value="GntR ligand-binding domain-like"/>
    <property type="match status" value="1"/>
</dbReference>
<evidence type="ECO:0000259" key="4">
    <source>
        <dbReference type="PROSITE" id="PS50949"/>
    </source>
</evidence>
<dbReference type="RefSeq" id="WP_203852344.1">
    <property type="nucleotide sequence ID" value="NZ_BAAAVW010000010.1"/>
</dbReference>
<evidence type="ECO:0000313" key="5">
    <source>
        <dbReference type="EMBL" id="GIG50712.1"/>
    </source>
</evidence>
<keyword evidence="2" id="KW-0238">DNA-binding</keyword>